<dbReference type="AlphaFoldDB" id="J0H6C2"/>
<dbReference type="InterPro" id="IPR036641">
    <property type="entry name" value="HPT_dom_sf"/>
</dbReference>
<keyword evidence="2" id="KW-0597">Phosphoprotein</keyword>
<feature type="non-terminal residue" evidence="4">
    <location>
        <position position="126"/>
    </location>
</feature>
<dbReference type="PANTHER" id="PTHR43395:SF10">
    <property type="entry name" value="CHEMOTAXIS PROTEIN CHEA"/>
    <property type="match status" value="1"/>
</dbReference>
<dbReference type="CDD" id="cd00088">
    <property type="entry name" value="HPT"/>
    <property type="match status" value="1"/>
</dbReference>
<keyword evidence="1" id="KW-0902">Two-component regulatory system</keyword>
<dbReference type="GO" id="GO:0000160">
    <property type="term" value="P:phosphorelay signal transduction system"/>
    <property type="evidence" value="ECO:0007669"/>
    <property type="project" value="UniProtKB-KW"/>
</dbReference>
<protein>
    <submittedName>
        <fullName evidence="4">Chemotaxis protein histidine kinase-like protein</fullName>
    </submittedName>
</protein>
<evidence type="ECO:0000313" key="5">
    <source>
        <dbReference type="Proteomes" id="UP000005092"/>
    </source>
</evidence>
<evidence type="ECO:0000256" key="2">
    <source>
        <dbReference type="PROSITE-ProRule" id="PRU00110"/>
    </source>
</evidence>
<accession>J0H6C2</accession>
<dbReference type="InterPro" id="IPR008207">
    <property type="entry name" value="Sig_transdc_His_kin_Hpt_dom"/>
</dbReference>
<proteinExistence type="predicted"/>
<dbReference type="Proteomes" id="UP000005092">
    <property type="component" value="Unassembled WGS sequence"/>
</dbReference>
<dbReference type="Pfam" id="PF01627">
    <property type="entry name" value="Hpt"/>
    <property type="match status" value="1"/>
</dbReference>
<gene>
    <name evidence="4" type="ORF">Rleg9DRAFT_4485</name>
</gene>
<dbReference type="InterPro" id="IPR051315">
    <property type="entry name" value="Bact_Chemotaxis_CheA"/>
</dbReference>
<dbReference type="PANTHER" id="PTHR43395">
    <property type="entry name" value="SENSOR HISTIDINE KINASE CHEA"/>
    <property type="match status" value="1"/>
</dbReference>
<keyword evidence="4" id="KW-0418">Kinase</keyword>
<feature type="domain" description="HPt" evidence="3">
    <location>
        <begin position="1"/>
        <end position="103"/>
    </location>
</feature>
<dbReference type="RefSeq" id="WP_003590272.1">
    <property type="nucleotide sequence ID" value="NZ_JH719381.1"/>
</dbReference>
<dbReference type="EMBL" id="JH719381">
    <property type="protein sequence ID" value="EJB05598.1"/>
    <property type="molecule type" value="Genomic_DNA"/>
</dbReference>
<evidence type="ECO:0000256" key="1">
    <source>
        <dbReference type="ARBA" id="ARBA00023012"/>
    </source>
</evidence>
<dbReference type="SMART" id="SM00073">
    <property type="entry name" value="HPT"/>
    <property type="match status" value="1"/>
</dbReference>
<evidence type="ECO:0000259" key="3">
    <source>
        <dbReference type="PROSITE" id="PS50894"/>
    </source>
</evidence>
<dbReference type="PROSITE" id="PS50894">
    <property type="entry name" value="HPT"/>
    <property type="match status" value="1"/>
</dbReference>
<dbReference type="SUPFAM" id="SSF47226">
    <property type="entry name" value="Histidine-containing phosphotransfer domain, HPT domain"/>
    <property type="match status" value="1"/>
</dbReference>
<dbReference type="GO" id="GO:0004672">
    <property type="term" value="F:protein kinase activity"/>
    <property type="evidence" value="ECO:0007669"/>
    <property type="project" value="UniProtKB-ARBA"/>
</dbReference>
<sequence>MSTLDPVAVFRMEAAECLEAIEAGLLDLTHQLDNKDLVDAVFRGLHTLKGSGAMFGFEALAAFTHHCETAFDRVRKGEVAATSELVAAVLAAQDHMRALVDQPDADHGDTGSKLLAQLQTAVGGKP</sequence>
<dbReference type="HOGENOM" id="CLU_149094_0_0_5"/>
<organism evidence="4 5">
    <name type="scientific">Rhizobium leguminosarum bv. trifolii WSM597</name>
    <dbReference type="NCBI Taxonomy" id="754764"/>
    <lineage>
        <taxon>Bacteria</taxon>
        <taxon>Pseudomonadati</taxon>
        <taxon>Pseudomonadota</taxon>
        <taxon>Alphaproteobacteria</taxon>
        <taxon>Hyphomicrobiales</taxon>
        <taxon>Rhizobiaceae</taxon>
        <taxon>Rhizobium/Agrobacterium group</taxon>
        <taxon>Rhizobium</taxon>
    </lineage>
</organism>
<evidence type="ECO:0000313" key="4">
    <source>
        <dbReference type="EMBL" id="EJB05598.1"/>
    </source>
</evidence>
<name>J0H6C2_RHILT</name>
<reference evidence="4 5" key="1">
    <citation type="submission" date="2012-02" db="EMBL/GenBank/DDBJ databases">
        <title>Improved High-Quality Draft Sequence of Rhizobium leguminosarum bv. trifolii WSM597.</title>
        <authorList>
            <consortium name="US DOE Joint Genome Institute"/>
            <person name="Lucas S."/>
            <person name="Han J."/>
            <person name="Lapidus A."/>
            <person name="Cheng J.-F."/>
            <person name="Goodwin L."/>
            <person name="Pitluck S."/>
            <person name="Peters L."/>
            <person name="Ovchinnikova G."/>
            <person name="Held B."/>
            <person name="Detter J.C."/>
            <person name="Han C."/>
            <person name="Tapia R."/>
            <person name="Land M."/>
            <person name="Hauser L."/>
            <person name="Kyrpides N."/>
            <person name="Ivanova N."/>
            <person name="Pagani I."/>
            <person name="Brau L."/>
            <person name="Yates R."/>
            <person name="O'Hara G."/>
            <person name="Rui T."/>
            <person name="Howieson J."/>
            <person name="Reeve W."/>
            <person name="Woyke T."/>
        </authorList>
    </citation>
    <scope>NUCLEOTIDE SEQUENCE [LARGE SCALE GENOMIC DNA]</scope>
    <source>
        <strain evidence="4 5">WSM597</strain>
    </source>
</reference>
<feature type="modified residue" description="Phosphohistidine" evidence="2">
    <location>
        <position position="46"/>
    </location>
</feature>
<dbReference type="Gene3D" id="1.20.120.160">
    <property type="entry name" value="HPT domain"/>
    <property type="match status" value="1"/>
</dbReference>
<keyword evidence="4" id="KW-0808">Transferase</keyword>